<reference evidence="1 2" key="1">
    <citation type="submission" date="2021-04" db="EMBL/GenBank/DDBJ databases">
        <authorList>
            <person name="Bliznina A."/>
        </authorList>
    </citation>
    <scope>NUCLEOTIDE SEQUENCE [LARGE SCALE GENOMIC DNA]</scope>
</reference>
<organism evidence="1 2">
    <name type="scientific">Oikopleura dioica</name>
    <name type="common">Tunicate</name>
    <dbReference type="NCBI Taxonomy" id="34765"/>
    <lineage>
        <taxon>Eukaryota</taxon>
        <taxon>Metazoa</taxon>
        <taxon>Chordata</taxon>
        <taxon>Tunicata</taxon>
        <taxon>Appendicularia</taxon>
        <taxon>Copelata</taxon>
        <taxon>Oikopleuridae</taxon>
        <taxon>Oikopleura</taxon>
    </lineage>
</organism>
<accession>A0ABN7T208</accession>
<name>A0ABN7T208_OIKDI</name>
<sequence length="73" mass="8632">MSEYLEKRSQNEIFIGTVLLFNSISCQLFPAHFRPKRFEENNQLTNKFKRLARVKSSTANDEALDHLFDEYFG</sequence>
<keyword evidence="2" id="KW-1185">Reference proteome</keyword>
<proteinExistence type="predicted"/>
<gene>
    <name evidence="1" type="ORF">OKIOD_LOCUS13647</name>
</gene>
<dbReference type="Proteomes" id="UP001158576">
    <property type="component" value="Chromosome 2"/>
</dbReference>
<protein>
    <submittedName>
        <fullName evidence="1">Oidioi.mRNA.OKI2018_I69.chr2.g4882.t1.cds</fullName>
    </submittedName>
</protein>
<dbReference type="EMBL" id="OU015567">
    <property type="protein sequence ID" value="CAG5110483.1"/>
    <property type="molecule type" value="Genomic_DNA"/>
</dbReference>
<evidence type="ECO:0000313" key="2">
    <source>
        <dbReference type="Proteomes" id="UP001158576"/>
    </source>
</evidence>
<evidence type="ECO:0000313" key="1">
    <source>
        <dbReference type="EMBL" id="CAG5110483.1"/>
    </source>
</evidence>